<evidence type="ECO:0000313" key="6">
    <source>
        <dbReference type="Proteomes" id="UP000182062"/>
    </source>
</evidence>
<dbReference type="PANTHER" id="PTHR30146:SF149">
    <property type="entry name" value="HTH-TYPE TRANSCRIPTIONAL REGULATOR EBGR"/>
    <property type="match status" value="1"/>
</dbReference>
<evidence type="ECO:0000256" key="3">
    <source>
        <dbReference type="ARBA" id="ARBA00023163"/>
    </source>
</evidence>
<dbReference type="RefSeq" id="WP_071619787.1">
    <property type="nucleotide sequence ID" value="NZ_MINN01000117.1"/>
</dbReference>
<keyword evidence="6" id="KW-1185">Reference proteome</keyword>
<sequence>MATLKDIAQKAGVSLATVSRVLNYDASLSVADETKKRIFQIAQDMNYKTLRNRKDPQQVKDRLQFGLVYWYSDQQEMADPYYMAVRNGVERECQERNIDLVKLFKNGNTIDPSRLSELDGIIAVGKYSQSEIDAFEKAARQLVLVDYSPSDDYDSVVVDFRKAMTEVLDYLLSLGHERIGYIGGKEYVLEEEPILDEREITFREYLSLKGMHNPSFIWTDGNFTSESGYHLMKEALKKDDVPSAFFVASDSMAIGAIRALHEEGIAIPDDVSIVGFNDIATSKFLQPSLTTVKVYTEFMGESAVELLLDQIQSKRELAKKVVVPVHLVKRESCSEAAGK</sequence>
<reference evidence="5 6" key="1">
    <citation type="submission" date="2016-09" db="EMBL/GenBank/DDBJ databases">
        <title>Bacillus aquimaris SAMM genome sequence reveals colonization and biosurfactant production capacities.</title>
        <authorList>
            <person name="Waghmode S.R."/>
            <person name="Suryavanshi M.V."/>
        </authorList>
    </citation>
    <scope>NUCLEOTIDE SEQUENCE [LARGE SCALE GENOMIC DNA]</scope>
    <source>
        <strain evidence="5 6">SAMM</strain>
    </source>
</reference>
<dbReference type="PROSITE" id="PS50932">
    <property type="entry name" value="HTH_LACI_2"/>
    <property type="match status" value="1"/>
</dbReference>
<keyword evidence="1" id="KW-0805">Transcription regulation</keyword>
<dbReference type="SMART" id="SM00354">
    <property type="entry name" value="HTH_LACI"/>
    <property type="match status" value="1"/>
</dbReference>
<protein>
    <submittedName>
        <fullName evidence="5">LacI family transcriptional regulator</fullName>
    </submittedName>
</protein>
<dbReference type="SUPFAM" id="SSF47413">
    <property type="entry name" value="lambda repressor-like DNA-binding domains"/>
    <property type="match status" value="1"/>
</dbReference>
<comment type="caution">
    <text evidence="5">The sequence shown here is derived from an EMBL/GenBank/DDBJ whole genome shotgun (WGS) entry which is preliminary data.</text>
</comment>
<dbReference type="PANTHER" id="PTHR30146">
    <property type="entry name" value="LACI-RELATED TRANSCRIPTIONAL REPRESSOR"/>
    <property type="match status" value="1"/>
</dbReference>
<dbReference type="InterPro" id="IPR028082">
    <property type="entry name" value="Peripla_BP_I"/>
</dbReference>
<dbReference type="InterPro" id="IPR000843">
    <property type="entry name" value="HTH_LacI"/>
</dbReference>
<keyword evidence="2" id="KW-0238">DNA-binding</keyword>
<dbReference type="InterPro" id="IPR010982">
    <property type="entry name" value="Lambda_DNA-bd_dom_sf"/>
</dbReference>
<dbReference type="SUPFAM" id="SSF53822">
    <property type="entry name" value="Periplasmic binding protein-like I"/>
    <property type="match status" value="1"/>
</dbReference>
<feature type="domain" description="HTH lacI-type" evidence="4">
    <location>
        <begin position="2"/>
        <end position="52"/>
    </location>
</feature>
<dbReference type="Pfam" id="PF13377">
    <property type="entry name" value="Peripla_BP_3"/>
    <property type="match status" value="1"/>
</dbReference>
<gene>
    <name evidence="5" type="ORF">BHE18_01825</name>
</gene>
<evidence type="ECO:0000256" key="1">
    <source>
        <dbReference type="ARBA" id="ARBA00023015"/>
    </source>
</evidence>
<dbReference type="Proteomes" id="UP000182062">
    <property type="component" value="Unassembled WGS sequence"/>
</dbReference>
<dbReference type="AlphaFoldDB" id="A0A1J6VWK7"/>
<evidence type="ECO:0000259" key="4">
    <source>
        <dbReference type="PROSITE" id="PS50932"/>
    </source>
</evidence>
<dbReference type="Pfam" id="PF00356">
    <property type="entry name" value="LacI"/>
    <property type="match status" value="1"/>
</dbReference>
<dbReference type="EMBL" id="MINN01000117">
    <property type="protein sequence ID" value="OIU69682.1"/>
    <property type="molecule type" value="Genomic_DNA"/>
</dbReference>
<dbReference type="PROSITE" id="PS00356">
    <property type="entry name" value="HTH_LACI_1"/>
    <property type="match status" value="1"/>
</dbReference>
<proteinExistence type="predicted"/>
<dbReference type="OrthoDB" id="43195at2"/>
<keyword evidence="3" id="KW-0804">Transcription</keyword>
<dbReference type="CDD" id="cd01544">
    <property type="entry name" value="PBP1_GalR"/>
    <property type="match status" value="1"/>
</dbReference>
<evidence type="ECO:0000313" key="5">
    <source>
        <dbReference type="EMBL" id="OIU69682.1"/>
    </source>
</evidence>
<dbReference type="PRINTS" id="PR00036">
    <property type="entry name" value="HTHLACI"/>
</dbReference>
<dbReference type="CDD" id="cd01392">
    <property type="entry name" value="HTH_LacI"/>
    <property type="match status" value="1"/>
</dbReference>
<evidence type="ECO:0000256" key="2">
    <source>
        <dbReference type="ARBA" id="ARBA00023125"/>
    </source>
</evidence>
<dbReference type="GO" id="GO:0003700">
    <property type="term" value="F:DNA-binding transcription factor activity"/>
    <property type="evidence" value="ECO:0007669"/>
    <property type="project" value="TreeGrafter"/>
</dbReference>
<dbReference type="Gene3D" id="1.10.260.40">
    <property type="entry name" value="lambda repressor-like DNA-binding domains"/>
    <property type="match status" value="1"/>
</dbReference>
<dbReference type="GO" id="GO:0000976">
    <property type="term" value="F:transcription cis-regulatory region binding"/>
    <property type="evidence" value="ECO:0007669"/>
    <property type="project" value="TreeGrafter"/>
</dbReference>
<organism evidence="5 6">
    <name type="scientific">Rossellomorea aquimaris</name>
    <dbReference type="NCBI Taxonomy" id="189382"/>
    <lineage>
        <taxon>Bacteria</taxon>
        <taxon>Bacillati</taxon>
        <taxon>Bacillota</taxon>
        <taxon>Bacilli</taxon>
        <taxon>Bacillales</taxon>
        <taxon>Bacillaceae</taxon>
        <taxon>Rossellomorea</taxon>
    </lineage>
</organism>
<name>A0A1J6VWK7_9BACI</name>
<dbReference type="Gene3D" id="3.40.50.2300">
    <property type="match status" value="2"/>
</dbReference>
<dbReference type="InterPro" id="IPR046335">
    <property type="entry name" value="LacI/GalR-like_sensor"/>
</dbReference>
<accession>A0A1J6VWK7</accession>